<keyword evidence="2" id="KW-0813">Transport</keyword>
<dbReference type="Gene3D" id="3.40.190.170">
    <property type="entry name" value="Bacterial extracellular solute-binding protein, family 7"/>
    <property type="match status" value="1"/>
</dbReference>
<reference evidence="4" key="1">
    <citation type="submission" date="2020-12" db="EMBL/GenBank/DDBJ databases">
        <title>Ramlibacter sp. nov., isolated from a freshwater alga, Cryptomonas.</title>
        <authorList>
            <person name="Kim H.M."/>
            <person name="Jeon C.O."/>
        </authorList>
    </citation>
    <scope>NUCLEOTIDE SEQUENCE</scope>
    <source>
        <strain evidence="4">CrO1</strain>
    </source>
</reference>
<dbReference type="InterPro" id="IPR038404">
    <property type="entry name" value="TRAP_DctP_sf"/>
</dbReference>
<evidence type="ECO:0000256" key="3">
    <source>
        <dbReference type="ARBA" id="ARBA00022729"/>
    </source>
</evidence>
<evidence type="ECO:0000313" key="4">
    <source>
        <dbReference type="EMBL" id="MBK0392123.1"/>
    </source>
</evidence>
<dbReference type="EMBL" id="JAEDAO010000001">
    <property type="protein sequence ID" value="MBK0392123.1"/>
    <property type="molecule type" value="Genomic_DNA"/>
</dbReference>
<evidence type="ECO:0000313" key="5">
    <source>
        <dbReference type="Proteomes" id="UP000617041"/>
    </source>
</evidence>
<name>A0A934UQY5_9BURK</name>
<evidence type="ECO:0000256" key="2">
    <source>
        <dbReference type="ARBA" id="ARBA00022448"/>
    </source>
</evidence>
<dbReference type="Proteomes" id="UP000617041">
    <property type="component" value="Unassembled WGS sequence"/>
</dbReference>
<dbReference type="AlphaFoldDB" id="A0A934UQY5"/>
<dbReference type="GO" id="GO:0030288">
    <property type="term" value="C:outer membrane-bounded periplasmic space"/>
    <property type="evidence" value="ECO:0007669"/>
    <property type="project" value="InterPro"/>
</dbReference>
<keyword evidence="3" id="KW-0732">Signal</keyword>
<evidence type="ECO:0000256" key="1">
    <source>
        <dbReference type="ARBA" id="ARBA00009023"/>
    </source>
</evidence>
<dbReference type="PIRSF" id="PIRSF006470">
    <property type="entry name" value="DctB"/>
    <property type="match status" value="1"/>
</dbReference>
<gene>
    <name evidence="4" type="primary">dctP</name>
    <name evidence="4" type="ORF">I8E28_05935</name>
</gene>
<dbReference type="GO" id="GO:0055085">
    <property type="term" value="P:transmembrane transport"/>
    <property type="evidence" value="ECO:0007669"/>
    <property type="project" value="InterPro"/>
</dbReference>
<proteinExistence type="inferred from homology"/>
<dbReference type="PANTHER" id="PTHR33376:SF7">
    <property type="entry name" value="C4-DICARBOXYLATE-BINDING PROTEIN DCTB"/>
    <property type="match status" value="1"/>
</dbReference>
<accession>A0A934UQY5</accession>
<protein>
    <submittedName>
        <fullName evidence="4">TRAP transporter substrate-binding protein DctP</fullName>
    </submittedName>
</protein>
<keyword evidence="5" id="KW-1185">Reference proteome</keyword>
<dbReference type="InterPro" id="IPR018389">
    <property type="entry name" value="DctP_fam"/>
</dbReference>
<dbReference type="Pfam" id="PF03480">
    <property type="entry name" value="DctP"/>
    <property type="match status" value="1"/>
</dbReference>
<sequence length="304" mass="33702">MMRVASVTPEQHPVSTMLKKVAAKINARPDLHLKMELYVGGTLGGDLEALDQVARGAVQGSAAGGISVLQGYNAKFGIEELPFMFADRQAAYKAMDGKLGEEVGKLAEQHGFKVLAYWENGFRHFTNSKRPIVTPKDMSGLRFRSAESKIRLEMFRQLKASAIPMPFTELYQALQQGVVDGQENPVGLITSASLYTVQKHLSFSGHIWSAIPIVVSKKWYDALNEKQRAALRDEFYAARVEQRALIASEEAEQVKFLKAKGVQVTNVDVKAFREATDPVWKTAEPIFGAEWMAIARQVRDGTAK</sequence>
<dbReference type="NCBIfam" id="NF037995">
    <property type="entry name" value="TRAP_S1"/>
    <property type="match status" value="1"/>
</dbReference>
<comment type="similarity">
    <text evidence="1">Belongs to the bacterial solute-binding protein 7 family.</text>
</comment>
<dbReference type="NCBIfam" id="TIGR00787">
    <property type="entry name" value="dctP"/>
    <property type="match status" value="1"/>
</dbReference>
<organism evidence="4 5">
    <name type="scientific">Ramlibacter algicola</name>
    <dbReference type="NCBI Taxonomy" id="2795217"/>
    <lineage>
        <taxon>Bacteria</taxon>
        <taxon>Pseudomonadati</taxon>
        <taxon>Pseudomonadota</taxon>
        <taxon>Betaproteobacteria</taxon>
        <taxon>Burkholderiales</taxon>
        <taxon>Comamonadaceae</taxon>
        <taxon>Ramlibacter</taxon>
    </lineage>
</organism>
<comment type="caution">
    <text evidence="4">The sequence shown here is derived from an EMBL/GenBank/DDBJ whole genome shotgun (WGS) entry which is preliminary data.</text>
</comment>
<dbReference type="PANTHER" id="PTHR33376">
    <property type="match status" value="1"/>
</dbReference>
<dbReference type="InterPro" id="IPR004682">
    <property type="entry name" value="TRAP_DctP"/>
</dbReference>